<keyword evidence="1" id="KW-0732">Signal</keyword>
<dbReference type="Proteomes" id="UP001595998">
    <property type="component" value="Unassembled WGS sequence"/>
</dbReference>
<keyword evidence="3" id="KW-1185">Reference proteome</keyword>
<accession>A0ABV8XKZ0</accession>
<reference evidence="3" key="1">
    <citation type="journal article" date="2019" name="Int. J. Syst. Evol. Microbiol.">
        <title>The Global Catalogue of Microorganisms (GCM) 10K type strain sequencing project: providing services to taxonomists for standard genome sequencing and annotation.</title>
        <authorList>
            <consortium name="The Broad Institute Genomics Platform"/>
            <consortium name="The Broad Institute Genome Sequencing Center for Infectious Disease"/>
            <person name="Wu L."/>
            <person name="Ma J."/>
        </authorList>
    </citation>
    <scope>NUCLEOTIDE SEQUENCE [LARGE SCALE GENOMIC DNA]</scope>
    <source>
        <strain evidence="3">CCUG 56029</strain>
    </source>
</reference>
<comment type="caution">
    <text evidence="2">The sequence shown here is derived from an EMBL/GenBank/DDBJ whole genome shotgun (WGS) entry which is preliminary data.</text>
</comment>
<sequence>MKHAALLLLLTAPGTAQAAVDWAGADASTTGFGVHAGLALLPLPFVGTLGAEASGERGWTPQSPGRLAAGLTLRDLNLPLTRVDAFATLGAEYRTASSAQSSLLAGYAEAGFRGPLLGPAGWRMFARASTSGQVTAGLGLELRF</sequence>
<evidence type="ECO:0000256" key="1">
    <source>
        <dbReference type="SAM" id="SignalP"/>
    </source>
</evidence>
<dbReference type="EMBL" id="JBHSEH010000005">
    <property type="protein sequence ID" value="MFC4425571.1"/>
    <property type="molecule type" value="Genomic_DNA"/>
</dbReference>
<gene>
    <name evidence="2" type="ORF">ACFOZ9_05050</name>
</gene>
<evidence type="ECO:0000313" key="3">
    <source>
        <dbReference type="Proteomes" id="UP001595998"/>
    </source>
</evidence>
<organism evidence="2 3">
    <name type="scientific">Deinococcus navajonensis</name>
    <dbReference type="NCBI Taxonomy" id="309884"/>
    <lineage>
        <taxon>Bacteria</taxon>
        <taxon>Thermotogati</taxon>
        <taxon>Deinococcota</taxon>
        <taxon>Deinococci</taxon>
        <taxon>Deinococcales</taxon>
        <taxon>Deinococcaceae</taxon>
        <taxon>Deinococcus</taxon>
    </lineage>
</organism>
<evidence type="ECO:0008006" key="4">
    <source>
        <dbReference type="Google" id="ProtNLM"/>
    </source>
</evidence>
<proteinExistence type="predicted"/>
<evidence type="ECO:0000313" key="2">
    <source>
        <dbReference type="EMBL" id="MFC4425571.1"/>
    </source>
</evidence>
<protein>
    <recommendedName>
        <fullName evidence="4">Outer membrane protein beta-barrel domain-containing protein</fullName>
    </recommendedName>
</protein>
<feature type="signal peptide" evidence="1">
    <location>
        <begin position="1"/>
        <end position="18"/>
    </location>
</feature>
<feature type="chain" id="PRO_5046241787" description="Outer membrane protein beta-barrel domain-containing protein" evidence="1">
    <location>
        <begin position="19"/>
        <end position="144"/>
    </location>
</feature>
<name>A0ABV8XKZ0_9DEIO</name>
<dbReference type="RefSeq" id="WP_380037092.1">
    <property type="nucleotide sequence ID" value="NZ_JBHSEH010000005.1"/>
</dbReference>